<dbReference type="EMBL" id="JAVRIC010000015">
    <property type="protein sequence ID" value="MDT0497946.1"/>
    <property type="molecule type" value="Genomic_DNA"/>
</dbReference>
<feature type="transmembrane region" description="Helical" evidence="1">
    <location>
        <begin position="12"/>
        <end position="31"/>
    </location>
</feature>
<gene>
    <name evidence="3" type="ORF">RM530_11315</name>
</gene>
<sequence length="63" mass="7285">MGIGPNPGLVGVVLISVLVFTMQVPVSHWWLNRYRFGRVEWPWRSLSYGARQAMRREPPFTSP</sequence>
<keyword evidence="1" id="KW-0812">Transmembrane</keyword>
<evidence type="ECO:0000313" key="4">
    <source>
        <dbReference type="Proteomes" id="UP001254608"/>
    </source>
</evidence>
<keyword evidence="1" id="KW-0472">Membrane</keyword>
<dbReference type="Pfam" id="PF04235">
    <property type="entry name" value="DUF418"/>
    <property type="match status" value="1"/>
</dbReference>
<keyword evidence="4" id="KW-1185">Reference proteome</keyword>
<evidence type="ECO:0000313" key="3">
    <source>
        <dbReference type="EMBL" id="MDT0497946.1"/>
    </source>
</evidence>
<organism evidence="3 4">
    <name type="scientific">Banduia mediterranea</name>
    <dbReference type="NCBI Taxonomy" id="3075609"/>
    <lineage>
        <taxon>Bacteria</taxon>
        <taxon>Pseudomonadati</taxon>
        <taxon>Pseudomonadota</taxon>
        <taxon>Gammaproteobacteria</taxon>
        <taxon>Nevskiales</taxon>
        <taxon>Algiphilaceae</taxon>
        <taxon>Banduia</taxon>
    </lineage>
</organism>
<comment type="caution">
    <text evidence="3">The sequence shown here is derived from an EMBL/GenBank/DDBJ whole genome shotgun (WGS) entry which is preliminary data.</text>
</comment>
<feature type="domain" description="DUF418" evidence="2">
    <location>
        <begin position="6"/>
        <end position="49"/>
    </location>
</feature>
<dbReference type="InterPro" id="IPR052529">
    <property type="entry name" value="Bact_Transport_Assoc"/>
</dbReference>
<keyword evidence="1" id="KW-1133">Transmembrane helix</keyword>
<name>A0ABU2WJ93_9GAMM</name>
<dbReference type="InterPro" id="IPR007349">
    <property type="entry name" value="DUF418"/>
</dbReference>
<dbReference type="Proteomes" id="UP001254608">
    <property type="component" value="Unassembled WGS sequence"/>
</dbReference>
<dbReference type="PANTHER" id="PTHR30590:SF2">
    <property type="entry name" value="INNER MEMBRANE PROTEIN"/>
    <property type="match status" value="1"/>
</dbReference>
<proteinExistence type="predicted"/>
<protein>
    <submittedName>
        <fullName evidence="3">DUF418 domain-containing protein</fullName>
    </submittedName>
</protein>
<dbReference type="RefSeq" id="WP_311365361.1">
    <property type="nucleotide sequence ID" value="NZ_JAVRIC010000015.1"/>
</dbReference>
<reference evidence="3 4" key="1">
    <citation type="submission" date="2023-09" db="EMBL/GenBank/DDBJ databases">
        <authorList>
            <person name="Rey-Velasco X."/>
        </authorList>
    </citation>
    <scope>NUCLEOTIDE SEQUENCE [LARGE SCALE GENOMIC DNA]</scope>
    <source>
        <strain evidence="3 4">W345</strain>
    </source>
</reference>
<evidence type="ECO:0000256" key="1">
    <source>
        <dbReference type="SAM" id="Phobius"/>
    </source>
</evidence>
<evidence type="ECO:0000259" key="2">
    <source>
        <dbReference type="Pfam" id="PF04235"/>
    </source>
</evidence>
<dbReference type="PANTHER" id="PTHR30590">
    <property type="entry name" value="INNER MEMBRANE PROTEIN"/>
    <property type="match status" value="1"/>
</dbReference>
<accession>A0ABU2WJ93</accession>